<dbReference type="GO" id="GO:0009432">
    <property type="term" value="P:SOS response"/>
    <property type="evidence" value="ECO:0007669"/>
    <property type="project" value="TreeGrafter"/>
</dbReference>
<reference evidence="12" key="1">
    <citation type="submission" date="2020-07" db="EMBL/GenBank/DDBJ databases">
        <title>Vallitalea pronyensis genome.</title>
        <authorList>
            <person name="Postec A."/>
        </authorList>
    </citation>
    <scope>NUCLEOTIDE SEQUENCE</scope>
    <source>
        <strain evidence="12">FatNI3</strain>
    </source>
</reference>
<keyword evidence="4" id="KW-0547">Nucleotide-binding</keyword>
<dbReference type="GO" id="GO:0006281">
    <property type="term" value="P:DNA repair"/>
    <property type="evidence" value="ECO:0007669"/>
    <property type="project" value="UniProtKB-KW"/>
</dbReference>
<name>A0A8J8ML83_9FIRM</name>
<evidence type="ECO:0000256" key="1">
    <source>
        <dbReference type="ARBA" id="ARBA00003618"/>
    </source>
</evidence>
<comment type="similarity">
    <text evidence="2 9">Belongs to the RecN family.</text>
</comment>
<evidence type="ECO:0000256" key="4">
    <source>
        <dbReference type="ARBA" id="ARBA00022741"/>
    </source>
</evidence>
<protein>
    <recommendedName>
        <fullName evidence="3 9">DNA repair protein RecN</fullName>
    </recommendedName>
    <alternativeName>
        <fullName evidence="8 9">Recombination protein N</fullName>
    </alternativeName>
</protein>
<dbReference type="GO" id="GO:0043590">
    <property type="term" value="C:bacterial nucleoid"/>
    <property type="evidence" value="ECO:0007669"/>
    <property type="project" value="TreeGrafter"/>
</dbReference>
<feature type="domain" description="RecF/RecN/SMC N-terminal" evidence="11">
    <location>
        <begin position="5"/>
        <end position="511"/>
    </location>
</feature>
<sequence>MLMHLHVKNIALIDEMNVDFNHNLNIMTGETGAGKSIIIGSINAVLGEKVSKDIIRTGCDNALIELLFHVNNKTVMDKLHGYDINIDDSKELLITRKIGSNGRSVFRMNGQVVTTAIVKDVSAKLIDIHGQHAHQSLLNRKNHLRLLDTFCGEDILVIKDKLKIKYQRYQELCKQVDHSLLDEQKRKQEISFLEFEINEIESANLKTGEDNRLEEDYKRLSNGKKIARTLSHVLTSISGDDSAIKGGADLIGEGVHILGEIKHFDTSIDTFHRQLLNIEMLMSDCSRDMHDYLNDFELDESQFEEVENRMDQLNHLKMKYGQSIQEIIAYKQDKEKRLDELVHFEAHLHKINLEIDKIKKEIEEYCERLSQIRKERAKYVSKSIVQALKDINLQNTDFVINVDKSDAFNSTGWDDVEFLISTNVGEPPKSLDKVASGGELSRIMLAIKSILANSDDINTLIFDEIDTGISGMTAGMVAEKLAHISKRHQVICITHLPQIAAMGDTHYMIKKIVEKNNTLTTINPLNKEYAIKELARLLGGVQITDATMANAEEMINFAEELKRGII</sequence>
<dbReference type="InterPro" id="IPR004604">
    <property type="entry name" value="DNA_recomb/repair_RecN"/>
</dbReference>
<evidence type="ECO:0000259" key="11">
    <source>
        <dbReference type="Pfam" id="PF02463"/>
    </source>
</evidence>
<evidence type="ECO:0000256" key="2">
    <source>
        <dbReference type="ARBA" id="ARBA00009441"/>
    </source>
</evidence>
<dbReference type="AlphaFoldDB" id="A0A8J8ML83"/>
<evidence type="ECO:0000256" key="3">
    <source>
        <dbReference type="ARBA" id="ARBA00021315"/>
    </source>
</evidence>
<keyword evidence="6" id="KW-0067">ATP-binding</keyword>
<dbReference type="KEGG" id="vpy:HZI73_16510"/>
<dbReference type="PANTHER" id="PTHR11059">
    <property type="entry name" value="DNA REPAIR PROTEIN RECN"/>
    <property type="match status" value="1"/>
</dbReference>
<dbReference type="InterPro" id="IPR027417">
    <property type="entry name" value="P-loop_NTPase"/>
</dbReference>
<proteinExistence type="inferred from homology"/>
<evidence type="ECO:0000256" key="8">
    <source>
        <dbReference type="ARBA" id="ARBA00033408"/>
    </source>
</evidence>
<evidence type="ECO:0000256" key="5">
    <source>
        <dbReference type="ARBA" id="ARBA00022763"/>
    </source>
</evidence>
<evidence type="ECO:0000313" key="12">
    <source>
        <dbReference type="EMBL" id="QUI23795.1"/>
    </source>
</evidence>
<dbReference type="PIRSF" id="PIRSF003128">
    <property type="entry name" value="RecN"/>
    <property type="match status" value="1"/>
</dbReference>
<evidence type="ECO:0000256" key="7">
    <source>
        <dbReference type="ARBA" id="ARBA00023204"/>
    </source>
</evidence>
<accession>A0A8J8ML83</accession>
<dbReference type="CDD" id="cd03241">
    <property type="entry name" value="ABC_RecN"/>
    <property type="match status" value="2"/>
</dbReference>
<dbReference type="InterPro" id="IPR003395">
    <property type="entry name" value="RecF/RecN/SMC_N"/>
</dbReference>
<dbReference type="Pfam" id="PF02463">
    <property type="entry name" value="SMC_N"/>
    <property type="match status" value="1"/>
</dbReference>
<evidence type="ECO:0000313" key="13">
    <source>
        <dbReference type="Proteomes" id="UP000683246"/>
    </source>
</evidence>
<keyword evidence="10" id="KW-0175">Coiled coil</keyword>
<keyword evidence="7 9" id="KW-0234">DNA repair</keyword>
<feature type="coiled-coil region" evidence="10">
    <location>
        <begin position="348"/>
        <end position="375"/>
    </location>
</feature>
<organism evidence="12 13">
    <name type="scientific">Vallitalea pronyensis</name>
    <dbReference type="NCBI Taxonomy" id="1348613"/>
    <lineage>
        <taxon>Bacteria</taxon>
        <taxon>Bacillati</taxon>
        <taxon>Bacillota</taxon>
        <taxon>Clostridia</taxon>
        <taxon>Lachnospirales</taxon>
        <taxon>Vallitaleaceae</taxon>
        <taxon>Vallitalea</taxon>
    </lineage>
</organism>
<dbReference type="RefSeq" id="WP_212694482.1">
    <property type="nucleotide sequence ID" value="NZ_CP058649.1"/>
</dbReference>
<evidence type="ECO:0000256" key="9">
    <source>
        <dbReference type="PIRNR" id="PIRNR003128"/>
    </source>
</evidence>
<dbReference type="EMBL" id="CP058649">
    <property type="protein sequence ID" value="QUI23795.1"/>
    <property type="molecule type" value="Genomic_DNA"/>
</dbReference>
<gene>
    <name evidence="12" type="primary">recN</name>
    <name evidence="12" type="ORF">HZI73_16510</name>
</gene>
<dbReference type="PANTHER" id="PTHR11059:SF0">
    <property type="entry name" value="DNA REPAIR PROTEIN RECN"/>
    <property type="match status" value="1"/>
</dbReference>
<dbReference type="FunFam" id="3.40.50.300:FF:000356">
    <property type="entry name" value="DNA repair protein RecN"/>
    <property type="match status" value="1"/>
</dbReference>
<comment type="function">
    <text evidence="1 9">May be involved in recombinational repair of damaged DNA.</text>
</comment>
<dbReference type="GO" id="GO:0006310">
    <property type="term" value="P:DNA recombination"/>
    <property type="evidence" value="ECO:0007669"/>
    <property type="project" value="InterPro"/>
</dbReference>
<evidence type="ECO:0000256" key="6">
    <source>
        <dbReference type="ARBA" id="ARBA00022840"/>
    </source>
</evidence>
<dbReference type="NCBIfam" id="TIGR00634">
    <property type="entry name" value="recN"/>
    <property type="match status" value="1"/>
</dbReference>
<dbReference type="Proteomes" id="UP000683246">
    <property type="component" value="Chromosome"/>
</dbReference>
<dbReference type="Gene3D" id="3.40.50.300">
    <property type="entry name" value="P-loop containing nucleotide triphosphate hydrolases"/>
    <property type="match status" value="2"/>
</dbReference>
<dbReference type="GO" id="GO:0005524">
    <property type="term" value="F:ATP binding"/>
    <property type="evidence" value="ECO:0007669"/>
    <property type="project" value="UniProtKB-KW"/>
</dbReference>
<keyword evidence="5 9" id="KW-0227">DNA damage</keyword>
<keyword evidence="13" id="KW-1185">Reference proteome</keyword>
<evidence type="ECO:0000256" key="10">
    <source>
        <dbReference type="SAM" id="Coils"/>
    </source>
</evidence>
<dbReference type="SUPFAM" id="SSF52540">
    <property type="entry name" value="P-loop containing nucleoside triphosphate hydrolases"/>
    <property type="match status" value="1"/>
</dbReference>